<evidence type="ECO:0000256" key="1">
    <source>
        <dbReference type="ARBA" id="ARBA00004651"/>
    </source>
</evidence>
<dbReference type="EMBL" id="ACUZ02000038">
    <property type="protein sequence ID" value="EFB31346.1"/>
    <property type="molecule type" value="Genomic_DNA"/>
</dbReference>
<feature type="transmembrane region" description="Helical" evidence="7">
    <location>
        <begin position="117"/>
        <end position="138"/>
    </location>
</feature>
<protein>
    <submittedName>
        <fullName evidence="8">Polysaccharide biosynthesis protein</fullName>
    </submittedName>
</protein>
<evidence type="ECO:0000313" key="9">
    <source>
        <dbReference type="Proteomes" id="UP000004079"/>
    </source>
</evidence>
<evidence type="ECO:0000256" key="6">
    <source>
        <dbReference type="ARBA" id="ARBA00023136"/>
    </source>
</evidence>
<evidence type="ECO:0000313" key="8">
    <source>
        <dbReference type="EMBL" id="EFB31346.1"/>
    </source>
</evidence>
<gene>
    <name evidence="8" type="ORF">HMPREF0971_02325</name>
</gene>
<evidence type="ECO:0000256" key="2">
    <source>
        <dbReference type="ARBA" id="ARBA00007430"/>
    </source>
</evidence>
<dbReference type="STRING" id="649760.HMPREF0971_02325"/>
<feature type="transmembrane region" description="Helical" evidence="7">
    <location>
        <begin position="150"/>
        <end position="169"/>
    </location>
</feature>
<feature type="transmembrane region" description="Helical" evidence="7">
    <location>
        <begin position="21"/>
        <end position="40"/>
    </location>
</feature>
<dbReference type="InterPro" id="IPR050833">
    <property type="entry name" value="Poly_Biosynth_Transport"/>
</dbReference>
<reference evidence="8 9" key="1">
    <citation type="submission" date="2009-11" db="EMBL/GenBank/DDBJ databases">
        <authorList>
            <person name="Weinstock G."/>
            <person name="Sodergren E."/>
            <person name="Clifton S."/>
            <person name="Fulton L."/>
            <person name="Fulton B."/>
            <person name="Courtney L."/>
            <person name="Fronick C."/>
            <person name="Harrison M."/>
            <person name="Strong C."/>
            <person name="Farmer C."/>
            <person name="Delahaunty K."/>
            <person name="Markovic C."/>
            <person name="Hall O."/>
            <person name="Minx P."/>
            <person name="Tomlinson C."/>
            <person name="Mitreva M."/>
            <person name="Nelson J."/>
            <person name="Hou S."/>
            <person name="Wollam A."/>
            <person name="Pepin K.H."/>
            <person name="Johnson M."/>
            <person name="Bhonagiri V."/>
            <person name="Nash W.E."/>
            <person name="Warren W."/>
            <person name="Chinwalla A."/>
            <person name="Mardis E.R."/>
            <person name="Wilson R.K."/>
        </authorList>
    </citation>
    <scope>NUCLEOTIDE SEQUENCE [LARGE SCALE GENOMIC DNA]</scope>
    <source>
        <strain evidence="8 9">F0302</strain>
    </source>
</reference>
<comment type="subcellular location">
    <subcellularLocation>
        <location evidence="1">Cell membrane</location>
        <topology evidence="1">Multi-pass membrane protein</topology>
    </subcellularLocation>
</comment>
<evidence type="ECO:0000256" key="7">
    <source>
        <dbReference type="SAM" id="Phobius"/>
    </source>
</evidence>
<keyword evidence="4 7" id="KW-0812">Transmembrane</keyword>
<organism evidence="8 9">
    <name type="scientific">Segatella oris F0302</name>
    <dbReference type="NCBI Taxonomy" id="649760"/>
    <lineage>
        <taxon>Bacteria</taxon>
        <taxon>Pseudomonadati</taxon>
        <taxon>Bacteroidota</taxon>
        <taxon>Bacteroidia</taxon>
        <taxon>Bacteroidales</taxon>
        <taxon>Prevotellaceae</taxon>
        <taxon>Segatella</taxon>
    </lineage>
</organism>
<evidence type="ECO:0000256" key="3">
    <source>
        <dbReference type="ARBA" id="ARBA00022475"/>
    </source>
</evidence>
<keyword evidence="3" id="KW-1003">Cell membrane</keyword>
<dbReference type="HOGENOM" id="CLU_026911_5_2_10"/>
<name>D1QTJ6_9BACT</name>
<comment type="caution">
    <text evidence="8">The sequence shown here is derived from an EMBL/GenBank/DDBJ whole genome shotgun (WGS) entry which is preliminary data.</text>
</comment>
<comment type="similarity">
    <text evidence="2">Belongs to the polysaccharide synthase family.</text>
</comment>
<feature type="transmembrane region" description="Helical" evidence="7">
    <location>
        <begin position="404"/>
        <end position="425"/>
    </location>
</feature>
<dbReference type="Proteomes" id="UP000004079">
    <property type="component" value="Unassembled WGS sequence"/>
</dbReference>
<dbReference type="AlphaFoldDB" id="D1QTJ6"/>
<dbReference type="CDD" id="cd13127">
    <property type="entry name" value="MATE_tuaB_like"/>
    <property type="match status" value="1"/>
</dbReference>
<dbReference type="PANTHER" id="PTHR30250:SF10">
    <property type="entry name" value="LIPOPOLYSACCHARIDE BIOSYNTHESIS PROTEIN WZXC"/>
    <property type="match status" value="1"/>
</dbReference>
<dbReference type="PANTHER" id="PTHR30250">
    <property type="entry name" value="PST FAMILY PREDICTED COLANIC ACID TRANSPORTER"/>
    <property type="match status" value="1"/>
</dbReference>
<dbReference type="Pfam" id="PF13440">
    <property type="entry name" value="Polysacc_synt_3"/>
    <property type="match status" value="1"/>
</dbReference>
<keyword evidence="6 7" id="KW-0472">Membrane</keyword>
<accession>D1QTJ6</accession>
<keyword evidence="5 7" id="KW-1133">Transmembrane helix</keyword>
<feature type="transmembrane region" description="Helical" evidence="7">
    <location>
        <begin position="82"/>
        <end position="105"/>
    </location>
</feature>
<evidence type="ECO:0000256" key="5">
    <source>
        <dbReference type="ARBA" id="ARBA00022989"/>
    </source>
</evidence>
<dbReference type="GO" id="GO:0005886">
    <property type="term" value="C:plasma membrane"/>
    <property type="evidence" value="ECO:0007669"/>
    <property type="project" value="UniProtKB-SubCell"/>
</dbReference>
<feature type="transmembrane region" description="Helical" evidence="7">
    <location>
        <begin position="290"/>
        <end position="312"/>
    </location>
</feature>
<feature type="transmembrane region" description="Helical" evidence="7">
    <location>
        <begin position="175"/>
        <end position="193"/>
    </location>
</feature>
<evidence type="ECO:0000256" key="4">
    <source>
        <dbReference type="ARBA" id="ARBA00022692"/>
    </source>
</evidence>
<sequence>MVYLMKRKSTLYSTLWSMVERFSKTGIQVLCTFLIAQIVPPSEFGLVSMMSIFLAFSTILIDSGFGQALIHEQKVTEEDKSSIFWFNVLLGISVYFLFFICAPFIADFYHEEKLTALIRVAFLALIFQSFIVIPQALFFKSISFKVVSKVSLGSMILSGGIGIAVSLLRKDAWGLVLQNLSFAVFQSLLFWFYSSWRPTTTFIWSSVKKYLRFSLHLLGSNSLAAITDNLANLIVGKYYNATILGHYTIANKIPYLTAGTISYSIHRVSYSVMSTFQDDNKKLSVYSQHVVGTAFWLIGSIMVILFVGSDFFVQMLLPAGWEPVATYLRYFSVIGFVYPFYDINQDILLIKGRTDWLFRLDIIRRTLLVATILLGIQFNIVIFLRLLTLYYILNAVTVSYLAGRLISCNILQQLWLVLTTPVFFLQRMQRKSNENH</sequence>
<proteinExistence type="inferred from homology"/>
<feature type="transmembrane region" description="Helical" evidence="7">
    <location>
        <begin position="367"/>
        <end position="392"/>
    </location>
</feature>
<feature type="transmembrane region" description="Helical" evidence="7">
    <location>
        <begin position="46"/>
        <end position="70"/>
    </location>
</feature>